<dbReference type="InterPro" id="IPR006699">
    <property type="entry name" value="GlpP"/>
</dbReference>
<protein>
    <submittedName>
        <fullName evidence="1">Glycerol-3-phosphate responsive antiterminator GlpP</fullName>
    </submittedName>
</protein>
<accession>A0A2K1P535</accession>
<name>A0A2K1P535_9BACT</name>
<dbReference type="InterPro" id="IPR013785">
    <property type="entry name" value="Aldolase_TIM"/>
</dbReference>
<dbReference type="EMBL" id="AZRL01000003">
    <property type="protein sequence ID" value="PNR97900.1"/>
    <property type="molecule type" value="Genomic_DNA"/>
</dbReference>
<dbReference type="Proteomes" id="UP000236434">
    <property type="component" value="Unassembled WGS sequence"/>
</dbReference>
<dbReference type="PIRSF" id="PIRSF016897">
    <property type="entry name" value="GlpP"/>
    <property type="match status" value="1"/>
</dbReference>
<organism evidence="1 2">
    <name type="scientific">Petrotoga olearia DSM 13574</name>
    <dbReference type="NCBI Taxonomy" id="1122955"/>
    <lineage>
        <taxon>Bacteria</taxon>
        <taxon>Thermotogati</taxon>
        <taxon>Thermotogota</taxon>
        <taxon>Thermotogae</taxon>
        <taxon>Petrotogales</taxon>
        <taxon>Petrotogaceae</taxon>
        <taxon>Petrotoga</taxon>
    </lineage>
</organism>
<dbReference type="SUPFAM" id="SSF110391">
    <property type="entry name" value="GlpP-like"/>
    <property type="match status" value="1"/>
</dbReference>
<proteinExistence type="predicted"/>
<evidence type="ECO:0000313" key="1">
    <source>
        <dbReference type="EMBL" id="PNR97900.1"/>
    </source>
</evidence>
<dbReference type="Gene3D" id="3.20.20.70">
    <property type="entry name" value="Aldolase class I"/>
    <property type="match status" value="1"/>
</dbReference>
<comment type="caution">
    <text evidence="1">The sequence shown here is derived from an EMBL/GenBank/DDBJ whole genome shotgun (WGS) entry which is preliminary data.</text>
</comment>
<dbReference type="PANTHER" id="PTHR35787">
    <property type="entry name" value="GLYCEROL UPTAKE OPERON ANTITERMINATOR REGULATORY PROTEIN"/>
    <property type="match status" value="1"/>
</dbReference>
<dbReference type="RefSeq" id="WP_103066109.1">
    <property type="nucleotide sequence ID" value="NZ_AZRL01000003.1"/>
</dbReference>
<dbReference type="GO" id="GO:0006355">
    <property type="term" value="P:regulation of DNA-templated transcription"/>
    <property type="evidence" value="ECO:0007669"/>
    <property type="project" value="InterPro"/>
</dbReference>
<dbReference type="GO" id="GO:0006071">
    <property type="term" value="P:glycerol metabolic process"/>
    <property type="evidence" value="ECO:0007669"/>
    <property type="project" value="InterPro"/>
</dbReference>
<evidence type="ECO:0000313" key="2">
    <source>
        <dbReference type="Proteomes" id="UP000236434"/>
    </source>
</evidence>
<dbReference type="AlphaFoldDB" id="A0A2K1P535"/>
<gene>
    <name evidence="1" type="ORF">X929_00470</name>
</gene>
<dbReference type="OrthoDB" id="9799580at2"/>
<dbReference type="Pfam" id="PF04309">
    <property type="entry name" value="G3P_antiterm"/>
    <property type="match status" value="1"/>
</dbReference>
<sequence length="185" mass="20532">MEGLCNLIKKNTIIPAIRDLNDLDDAFKTQSPIIFLLTGSILILEDVVHVVKRFDKKLFINIDLLEGIASDKKGIEYLARKQLCDGIISTKNNAIKTAMQENLMAVQRVFLIDSNSLKSVVNFLEKTSQPDAFEILPAIAAPYFLENIGTKVCLIAGGLISKEEEVLKLFKNGIHAISTSAKDLW</sequence>
<dbReference type="PANTHER" id="PTHR35787:SF1">
    <property type="entry name" value="GLYCEROL UPTAKE OPERON ANTITERMINATOR REGULATORY PROTEIN"/>
    <property type="match status" value="1"/>
</dbReference>
<reference evidence="1 2" key="1">
    <citation type="submission" date="2013-12" db="EMBL/GenBank/DDBJ databases">
        <title>Comparative genomics of Petrotoga isolates.</title>
        <authorList>
            <person name="Nesbo C.L."/>
            <person name="Charchuk R."/>
            <person name="Chow K."/>
        </authorList>
    </citation>
    <scope>NUCLEOTIDE SEQUENCE [LARGE SCALE GENOMIC DNA]</scope>
    <source>
        <strain evidence="1 2">DSM 13574</strain>
    </source>
</reference>